<accession>A0A8H3M6C6</accession>
<sequence>MNTPITWWKKEEEEMTNFITNTGEIDRDSGGQSQEELRGSRHNDATKNGGIFSGNTIVFAFIVAVSLKEDGRISEQDIIAHLDRDFGKDEIRDTIVEGQETYLRIVTEDNLLILLYYFIHNISTNAYEDLVDIIMRPEFNRDHIMAYQLSISDIIWNVLNNPSLLKEMYFESPLFGQEQLMISGEIYQCGDFVYYYDNERKLGRLRAILLNEENQQYRLRIQKVLDYSDLPGTFKGELRQNRSLSGEVWLQDEPFLTITTSQISEKVAADTLRITEILYKHHTHWRIHDATFSYQHPSEYISIRQPPSPTIPVYKLFLDIYYDDFGTFRNVYHSLGGVYVQFGNMPARQKKLLKNHFVLGFVPFGGNFNEFMLPFISEMKEFEQGKLMEVNGQDAWVIASLGVVTADLPQGNDMCGVLRHNANKGCRTCTASRESLTNFSQDVPATSRYHHITDDQFKEIFNEPATTRQRRLCTEFGLRTRPSILNRLLRERHLQTPQNVYHATAGKIGRLLKLTANYFHKKERTSLSKPGRTLRNQKNGLVCQIQLVTMLVS</sequence>
<feature type="region of interest" description="Disordered" evidence="1">
    <location>
        <begin position="20"/>
        <end position="46"/>
    </location>
</feature>
<comment type="caution">
    <text evidence="2">The sequence shown here is derived from an EMBL/GenBank/DDBJ whole genome shotgun (WGS) entry which is preliminary data.</text>
</comment>
<name>A0A8H3M6C6_9GLOM</name>
<dbReference type="EMBL" id="BLAL01000281">
    <property type="protein sequence ID" value="GES99542.1"/>
    <property type="molecule type" value="Genomic_DNA"/>
</dbReference>
<reference evidence="2" key="1">
    <citation type="submission" date="2019-10" db="EMBL/GenBank/DDBJ databases">
        <title>Conservation and host-specific expression of non-tandemly repeated heterogenous ribosome RNA gene in arbuscular mycorrhizal fungi.</title>
        <authorList>
            <person name="Maeda T."/>
            <person name="Kobayashi Y."/>
            <person name="Nakagawa T."/>
            <person name="Ezawa T."/>
            <person name="Yamaguchi K."/>
            <person name="Bino T."/>
            <person name="Nishimoto Y."/>
            <person name="Shigenobu S."/>
            <person name="Kawaguchi M."/>
        </authorList>
    </citation>
    <scope>NUCLEOTIDE SEQUENCE</scope>
    <source>
        <strain evidence="2">HR1</strain>
    </source>
</reference>
<organism evidence="2 3">
    <name type="scientific">Rhizophagus clarus</name>
    <dbReference type="NCBI Taxonomy" id="94130"/>
    <lineage>
        <taxon>Eukaryota</taxon>
        <taxon>Fungi</taxon>
        <taxon>Fungi incertae sedis</taxon>
        <taxon>Mucoromycota</taxon>
        <taxon>Glomeromycotina</taxon>
        <taxon>Glomeromycetes</taxon>
        <taxon>Glomerales</taxon>
        <taxon>Glomeraceae</taxon>
        <taxon>Rhizophagus</taxon>
    </lineage>
</organism>
<dbReference type="AlphaFoldDB" id="A0A8H3M6C6"/>
<dbReference type="Proteomes" id="UP000615446">
    <property type="component" value="Unassembled WGS sequence"/>
</dbReference>
<evidence type="ECO:0000313" key="3">
    <source>
        <dbReference type="Proteomes" id="UP000615446"/>
    </source>
</evidence>
<protein>
    <submittedName>
        <fullName evidence="2">Uncharacterized protein</fullName>
    </submittedName>
</protein>
<feature type="compositionally biased region" description="Basic and acidic residues" evidence="1">
    <location>
        <begin position="24"/>
        <end position="45"/>
    </location>
</feature>
<proteinExistence type="predicted"/>
<evidence type="ECO:0000256" key="1">
    <source>
        <dbReference type="SAM" id="MobiDB-lite"/>
    </source>
</evidence>
<evidence type="ECO:0000313" key="2">
    <source>
        <dbReference type="EMBL" id="GES99542.1"/>
    </source>
</evidence>
<gene>
    <name evidence="2" type="ORF">RCL2_002604200</name>
</gene>